<organism evidence="2 3">
    <name type="scientific">Letharia columbiana</name>
    <dbReference type="NCBI Taxonomy" id="112416"/>
    <lineage>
        <taxon>Eukaryota</taxon>
        <taxon>Fungi</taxon>
        <taxon>Dikarya</taxon>
        <taxon>Ascomycota</taxon>
        <taxon>Pezizomycotina</taxon>
        <taxon>Lecanoromycetes</taxon>
        <taxon>OSLEUM clade</taxon>
        <taxon>Lecanoromycetidae</taxon>
        <taxon>Lecanorales</taxon>
        <taxon>Lecanorineae</taxon>
        <taxon>Parmeliaceae</taxon>
        <taxon>Letharia</taxon>
    </lineage>
</organism>
<dbReference type="RefSeq" id="XP_037163299.1">
    <property type="nucleotide sequence ID" value="XM_037310002.1"/>
</dbReference>
<name>A0A8H6L385_9LECA</name>
<evidence type="ECO:0000313" key="3">
    <source>
        <dbReference type="Proteomes" id="UP000578531"/>
    </source>
</evidence>
<feature type="compositionally biased region" description="Polar residues" evidence="1">
    <location>
        <begin position="10"/>
        <end position="19"/>
    </location>
</feature>
<evidence type="ECO:0000256" key="1">
    <source>
        <dbReference type="SAM" id="MobiDB-lite"/>
    </source>
</evidence>
<comment type="caution">
    <text evidence="2">The sequence shown here is derived from an EMBL/GenBank/DDBJ whole genome shotgun (WGS) entry which is preliminary data.</text>
</comment>
<dbReference type="GeneID" id="59289758"/>
<sequence>MSFFSVSARGVTSSATTRGAGSRLTGPGSGEDGVDLRVIVAESAESGSEWRAVGIGALDEVAEGCVEDGGGEEGEEEEEEDGVAGPGLVVVVVVEGVEERDAELPRLRSDNRSAGWVEPCAGS</sequence>
<reference evidence="2 3" key="1">
    <citation type="journal article" date="2020" name="Genomics">
        <title>Complete, high-quality genomes from long-read metagenomic sequencing of two wolf lichen thalli reveals enigmatic genome architecture.</title>
        <authorList>
            <person name="McKenzie S.K."/>
            <person name="Walston R.F."/>
            <person name="Allen J.L."/>
        </authorList>
    </citation>
    <scope>NUCLEOTIDE SEQUENCE [LARGE SCALE GENOMIC DNA]</scope>
    <source>
        <strain evidence="2">WasteWater2</strain>
    </source>
</reference>
<gene>
    <name evidence="2" type="ORF">HO173_008102</name>
</gene>
<dbReference type="Proteomes" id="UP000578531">
    <property type="component" value="Unassembled WGS sequence"/>
</dbReference>
<feature type="region of interest" description="Disordered" evidence="1">
    <location>
        <begin position="1"/>
        <end position="33"/>
    </location>
</feature>
<dbReference type="AlphaFoldDB" id="A0A8H6L385"/>
<accession>A0A8H6L385</accession>
<feature type="compositionally biased region" description="Basic and acidic residues" evidence="1">
    <location>
        <begin position="101"/>
        <end position="111"/>
    </location>
</feature>
<protein>
    <submittedName>
        <fullName evidence="2">Uncharacterized protein</fullName>
    </submittedName>
</protein>
<dbReference type="EMBL" id="JACCJC010000034">
    <property type="protein sequence ID" value="KAF6233890.1"/>
    <property type="molecule type" value="Genomic_DNA"/>
</dbReference>
<keyword evidence="3" id="KW-1185">Reference proteome</keyword>
<proteinExistence type="predicted"/>
<feature type="region of interest" description="Disordered" evidence="1">
    <location>
        <begin position="65"/>
        <end position="85"/>
    </location>
</feature>
<feature type="region of interest" description="Disordered" evidence="1">
    <location>
        <begin position="101"/>
        <end position="123"/>
    </location>
</feature>
<feature type="compositionally biased region" description="Acidic residues" evidence="1">
    <location>
        <begin position="65"/>
        <end position="82"/>
    </location>
</feature>
<evidence type="ECO:0000313" key="2">
    <source>
        <dbReference type="EMBL" id="KAF6233890.1"/>
    </source>
</evidence>